<reference evidence="1 2" key="2">
    <citation type="journal article" date="2022" name="Mol. Ecol. Resour.">
        <title>The genomes of chicory, endive, great burdock and yacon provide insights into Asteraceae paleo-polyploidization history and plant inulin production.</title>
        <authorList>
            <person name="Fan W."/>
            <person name="Wang S."/>
            <person name="Wang H."/>
            <person name="Wang A."/>
            <person name="Jiang F."/>
            <person name="Liu H."/>
            <person name="Zhao H."/>
            <person name="Xu D."/>
            <person name="Zhang Y."/>
        </authorList>
    </citation>
    <scope>NUCLEOTIDE SEQUENCE [LARGE SCALE GENOMIC DNA]</scope>
    <source>
        <strain evidence="2">cv. Niubang</strain>
    </source>
</reference>
<accession>A0ACB8XLI3</accession>
<name>A0ACB8XLI3_ARCLA</name>
<evidence type="ECO:0000313" key="2">
    <source>
        <dbReference type="Proteomes" id="UP001055879"/>
    </source>
</evidence>
<evidence type="ECO:0000313" key="1">
    <source>
        <dbReference type="EMBL" id="KAI3667905.1"/>
    </source>
</evidence>
<protein>
    <submittedName>
        <fullName evidence="1">Uncharacterized protein</fullName>
    </submittedName>
</protein>
<dbReference type="Proteomes" id="UP001055879">
    <property type="component" value="Linkage Group LG17"/>
</dbReference>
<comment type="caution">
    <text evidence="1">The sequence shown here is derived from an EMBL/GenBank/DDBJ whole genome shotgun (WGS) entry which is preliminary data.</text>
</comment>
<reference evidence="2" key="1">
    <citation type="journal article" date="2022" name="Mol. Ecol. Resour.">
        <title>The genomes of chicory, endive, great burdock and yacon provide insights into Asteraceae palaeo-polyploidization history and plant inulin production.</title>
        <authorList>
            <person name="Fan W."/>
            <person name="Wang S."/>
            <person name="Wang H."/>
            <person name="Wang A."/>
            <person name="Jiang F."/>
            <person name="Liu H."/>
            <person name="Zhao H."/>
            <person name="Xu D."/>
            <person name="Zhang Y."/>
        </authorList>
    </citation>
    <scope>NUCLEOTIDE SEQUENCE [LARGE SCALE GENOMIC DNA]</scope>
    <source>
        <strain evidence="2">cv. Niubang</strain>
    </source>
</reference>
<dbReference type="EMBL" id="CM042063">
    <property type="protein sequence ID" value="KAI3667905.1"/>
    <property type="molecule type" value="Genomic_DNA"/>
</dbReference>
<proteinExistence type="predicted"/>
<gene>
    <name evidence="1" type="ORF">L6452_42975</name>
</gene>
<organism evidence="1 2">
    <name type="scientific">Arctium lappa</name>
    <name type="common">Greater burdock</name>
    <name type="synonym">Lappa major</name>
    <dbReference type="NCBI Taxonomy" id="4217"/>
    <lineage>
        <taxon>Eukaryota</taxon>
        <taxon>Viridiplantae</taxon>
        <taxon>Streptophyta</taxon>
        <taxon>Embryophyta</taxon>
        <taxon>Tracheophyta</taxon>
        <taxon>Spermatophyta</taxon>
        <taxon>Magnoliopsida</taxon>
        <taxon>eudicotyledons</taxon>
        <taxon>Gunneridae</taxon>
        <taxon>Pentapetalae</taxon>
        <taxon>asterids</taxon>
        <taxon>campanulids</taxon>
        <taxon>Asterales</taxon>
        <taxon>Asteraceae</taxon>
        <taxon>Carduoideae</taxon>
        <taxon>Cardueae</taxon>
        <taxon>Arctiinae</taxon>
        <taxon>Arctium</taxon>
    </lineage>
</organism>
<keyword evidence="2" id="KW-1185">Reference proteome</keyword>
<sequence length="90" mass="10109">MTETNNIKAPYNLHWPWLKKNIYFFSRWDDGLMGMCVGEKRQLTIPAKMGYGERGYPPIISGGATLIFDTGLIAVNGKKSVKGDNDNNEL</sequence>